<dbReference type="RefSeq" id="WP_061142601.1">
    <property type="nucleotide sequence ID" value="NZ_LNNH01000025.1"/>
</dbReference>
<dbReference type="PROSITE" id="PS51257">
    <property type="entry name" value="PROKAR_LIPOPROTEIN"/>
    <property type="match status" value="1"/>
</dbReference>
<accession>A0A120GPE2</accession>
<name>A0A120GPE2_9BACI</name>
<dbReference type="AlphaFoldDB" id="A0A120GPE2"/>
<dbReference type="Proteomes" id="UP000064189">
    <property type="component" value="Unassembled WGS sequence"/>
</dbReference>
<keyword evidence="2" id="KW-1185">Reference proteome</keyword>
<protein>
    <recommendedName>
        <fullName evidence="3">Lipoprotein</fullName>
    </recommendedName>
</protein>
<evidence type="ECO:0000313" key="1">
    <source>
        <dbReference type="EMBL" id="KWW17959.1"/>
    </source>
</evidence>
<reference evidence="1 2" key="1">
    <citation type="submission" date="2015-11" db="EMBL/GenBank/DDBJ databases">
        <title>Genome Sequence of Bacillus simplex strain VanAntwerpen2.</title>
        <authorList>
            <person name="Couger M.B."/>
        </authorList>
    </citation>
    <scope>NUCLEOTIDE SEQUENCE [LARGE SCALE GENOMIC DNA]</scope>
    <source>
        <strain evidence="1 2">VanAntwerpen02</strain>
    </source>
</reference>
<organism evidence="1 2">
    <name type="scientific">Peribacillus simplex</name>
    <dbReference type="NCBI Taxonomy" id="1478"/>
    <lineage>
        <taxon>Bacteria</taxon>
        <taxon>Bacillati</taxon>
        <taxon>Bacillota</taxon>
        <taxon>Bacilli</taxon>
        <taxon>Bacillales</taxon>
        <taxon>Bacillaceae</taxon>
        <taxon>Peribacillus</taxon>
    </lineage>
</organism>
<proteinExistence type="predicted"/>
<sequence>MKKLLVAGLSTLLLAGCGTEEVTEKKVGNVESTEKAASVEEESQKKTDVIDVNKEVADTANIKATFVSVEKVIDKEWDEEYIDVKFEVENKTDKTIVIQAEEVSSDGKMIDESILNMSQDVAGGKKADAVLRIENYDGDLPAVEKDLEMLMLVIDDESYETIETHKVNVDFK</sequence>
<evidence type="ECO:0008006" key="3">
    <source>
        <dbReference type="Google" id="ProtNLM"/>
    </source>
</evidence>
<comment type="caution">
    <text evidence="1">The sequence shown here is derived from an EMBL/GenBank/DDBJ whole genome shotgun (WGS) entry which is preliminary data.</text>
</comment>
<gene>
    <name evidence="1" type="ORF">AS888_20830</name>
</gene>
<dbReference type="EMBL" id="LNNH01000025">
    <property type="protein sequence ID" value="KWW17959.1"/>
    <property type="molecule type" value="Genomic_DNA"/>
</dbReference>
<evidence type="ECO:0000313" key="2">
    <source>
        <dbReference type="Proteomes" id="UP000064189"/>
    </source>
</evidence>